<organism evidence="1">
    <name type="scientific">marine sediment metagenome</name>
    <dbReference type="NCBI Taxonomy" id="412755"/>
    <lineage>
        <taxon>unclassified sequences</taxon>
        <taxon>metagenomes</taxon>
        <taxon>ecological metagenomes</taxon>
    </lineage>
</organism>
<comment type="caution">
    <text evidence="1">The sequence shown here is derived from an EMBL/GenBank/DDBJ whole genome shotgun (WGS) entry which is preliminary data.</text>
</comment>
<dbReference type="EMBL" id="LAZR01011156">
    <property type="protein sequence ID" value="KKM63129.1"/>
    <property type="molecule type" value="Genomic_DNA"/>
</dbReference>
<sequence>MQKTLHKENCKRVFSRYDNSCLRCKELIAGSKPRAGWGDLKKKQDEMRAMDIQRHFQNHNQTCDYVKRGVPCVAFDW</sequence>
<accession>A0A0F9J0H9</accession>
<dbReference type="AlphaFoldDB" id="A0A0F9J0H9"/>
<name>A0A0F9J0H9_9ZZZZ</name>
<reference evidence="1" key="1">
    <citation type="journal article" date="2015" name="Nature">
        <title>Complex archaea that bridge the gap between prokaryotes and eukaryotes.</title>
        <authorList>
            <person name="Spang A."/>
            <person name="Saw J.H."/>
            <person name="Jorgensen S.L."/>
            <person name="Zaremba-Niedzwiedzka K."/>
            <person name="Martijn J."/>
            <person name="Lind A.E."/>
            <person name="van Eijk R."/>
            <person name="Schleper C."/>
            <person name="Guy L."/>
            <person name="Ettema T.J."/>
        </authorList>
    </citation>
    <scope>NUCLEOTIDE SEQUENCE</scope>
</reference>
<gene>
    <name evidence="1" type="ORF">LCGC14_1514520</name>
</gene>
<proteinExistence type="predicted"/>
<evidence type="ECO:0000313" key="1">
    <source>
        <dbReference type="EMBL" id="KKM63129.1"/>
    </source>
</evidence>
<protein>
    <submittedName>
        <fullName evidence="1">Uncharacterized protein</fullName>
    </submittedName>
</protein>